<comment type="caution">
    <text evidence="1">The sequence shown here is derived from an EMBL/GenBank/DDBJ whole genome shotgun (WGS) entry which is preliminary data.</text>
</comment>
<evidence type="ECO:0000313" key="1">
    <source>
        <dbReference type="EMBL" id="KAA9338564.1"/>
    </source>
</evidence>
<proteinExistence type="predicted"/>
<dbReference type="EMBL" id="VTWU01000002">
    <property type="protein sequence ID" value="KAA9338564.1"/>
    <property type="molecule type" value="Genomic_DNA"/>
</dbReference>
<name>A0A7L5A155_9BACT</name>
<accession>A0A7L5A155</accession>
<gene>
    <name evidence="1" type="ORF">F0P96_06965</name>
</gene>
<dbReference type="InterPro" id="IPR019619">
    <property type="entry name" value="DUF2490"/>
</dbReference>
<sequence length="267" mass="30625">MRHLSARFVAVLLFGFLCFTAASVFAQTPLPAGRVADHNHHVWLVYNGDFQLVKRWGVHTEAQWRRANWISDPQQNFVRAGINYHATDNLLLTAGYAFADTHPYGDYPAASAFPEHRLYQQVLLKDNDGWLQLQHRYRLEQRWVRFAGQDIYTYLNRVRYQLRLAAPLVGAKITPRTPYVVASDELFVNFGQNVTNNFFDQNRLYGAFGYVVKKGVSVEAGYMHQLVQQRNGRVFEHNHTMQLGLTLNLDFRRTPVTPAEAAPGASQ</sequence>
<dbReference type="AlphaFoldDB" id="A0A7L5A155"/>
<evidence type="ECO:0000313" key="2">
    <source>
        <dbReference type="Proteomes" id="UP000326380"/>
    </source>
</evidence>
<organism evidence="1 2">
    <name type="scientific">Hymenobacter busanensis</name>
    <dbReference type="NCBI Taxonomy" id="2607656"/>
    <lineage>
        <taxon>Bacteria</taxon>
        <taxon>Pseudomonadati</taxon>
        <taxon>Bacteroidota</taxon>
        <taxon>Cytophagia</taxon>
        <taxon>Cytophagales</taxon>
        <taxon>Hymenobacteraceae</taxon>
        <taxon>Hymenobacter</taxon>
    </lineage>
</organism>
<keyword evidence="2" id="KW-1185">Reference proteome</keyword>
<dbReference type="Proteomes" id="UP000326380">
    <property type="component" value="Unassembled WGS sequence"/>
</dbReference>
<reference evidence="1 2" key="1">
    <citation type="submission" date="2019-09" db="EMBL/GenBank/DDBJ databases">
        <title>Genome sequence of Hymenobacter sp. M3.</title>
        <authorList>
            <person name="Srinivasan S."/>
        </authorList>
    </citation>
    <scope>NUCLEOTIDE SEQUENCE [LARGE SCALE GENOMIC DNA]</scope>
    <source>
        <strain evidence="1 2">M3</strain>
    </source>
</reference>
<dbReference type="Pfam" id="PF10677">
    <property type="entry name" value="DUF2490"/>
    <property type="match status" value="1"/>
</dbReference>
<protein>
    <submittedName>
        <fullName evidence="1">DUF2490 domain-containing protein</fullName>
    </submittedName>
</protein>
<dbReference type="RefSeq" id="WP_151078113.1">
    <property type="nucleotide sequence ID" value="NZ_CP047647.1"/>
</dbReference>